<organism evidence="2">
    <name type="scientific">Siphoviridae sp. ctk4d14</name>
    <dbReference type="NCBI Taxonomy" id="2825639"/>
    <lineage>
        <taxon>Viruses</taxon>
        <taxon>Duplodnaviria</taxon>
        <taxon>Heunggongvirae</taxon>
        <taxon>Uroviricota</taxon>
        <taxon>Caudoviricetes</taxon>
    </lineage>
</organism>
<keyword evidence="1" id="KW-0175">Coiled coil</keyword>
<reference evidence="2" key="1">
    <citation type="journal article" date="2021" name="Proc. Natl. Acad. Sci. U.S.A.">
        <title>A Catalog of Tens of Thousands of Viruses from Human Metagenomes Reveals Hidden Associations with Chronic Diseases.</title>
        <authorList>
            <person name="Tisza M.J."/>
            <person name="Buck C.B."/>
        </authorList>
    </citation>
    <scope>NUCLEOTIDE SEQUENCE</scope>
    <source>
        <strain evidence="2">Ctk4d14</strain>
    </source>
</reference>
<sequence>MKWTEILRAPVIPADEKRTKQITFQTTENYLILDIWRGGNNTCRHAINLKTWEYGTYFPDTGIKQATNINSCTDNYERDYWDYRLKEKEWLTPEQIRELDILTREKKDWVKDVLQRIERMETDYNAEKREQARNSKEERIRRLMDKCPKPGKAVYDWITEQMVGDLQYAFYDKQKKTCHCTACGGDFQEEAAGVPVKHRKQITCPLCGHLLTVDKRADIFIVTTDWLTMIHNVDDKQGVERHFKVKVEWDRYGTRTTELEEHIRLMMLRNTAKDIMKTYYYGSQYWPGWSTGNNSNRKWHSAYLYPDTEGIQAGLHGTAYEAWTDVFPKLAQMGIKAHYNGLMVESNREFTGIAEYMAKGRFYRLLDELSQCITYWGGYSGSTIDVSGESVEEILQIDDKQLINRLRQADGGMCMLRWLQWSNLNNRKLSEQYISWAEKNKIEPNNYLQSEAGKYLTPEQLMNYINRQKKESYPSRTIAGVWDQYEDYLSMAMDLGKHMEDALVYRPRELKRRHDEVNAEMELRREEIKRKRDAREAAWQAQKMRDKYPGYEDILSEISEKFEYQNDTYCIVVPRDFMEITAEGMALHHCVGNTERYFDRIVSRETYICFLRQQESPDKPFYTIEVEPGGTIRQHRGAYDEEPGIEEIKPFLREWQKVIRKRMSKQDHEYAAQSEILRQKNIEELKAKNNTVVLKGLAEDLMEVI</sequence>
<dbReference type="Pfam" id="PF14284">
    <property type="entry name" value="PcfJ"/>
    <property type="match status" value="1"/>
</dbReference>
<proteinExistence type="predicted"/>
<protein>
    <submittedName>
        <fullName evidence="2">PcfJ like protein</fullName>
    </submittedName>
</protein>
<evidence type="ECO:0000313" key="2">
    <source>
        <dbReference type="EMBL" id="DAE19076.1"/>
    </source>
</evidence>
<dbReference type="InterPro" id="IPR025586">
    <property type="entry name" value="PcfJ"/>
</dbReference>
<evidence type="ECO:0000256" key="1">
    <source>
        <dbReference type="SAM" id="Coils"/>
    </source>
</evidence>
<accession>A0A8S5QKK2</accession>
<name>A0A8S5QKK2_9CAUD</name>
<dbReference type="EMBL" id="BK015667">
    <property type="protein sequence ID" value="DAE19076.1"/>
    <property type="molecule type" value="Genomic_DNA"/>
</dbReference>
<feature type="coiled-coil region" evidence="1">
    <location>
        <begin position="511"/>
        <end position="538"/>
    </location>
</feature>
<feature type="coiled-coil region" evidence="1">
    <location>
        <begin position="110"/>
        <end position="146"/>
    </location>
</feature>